<dbReference type="PANTHER" id="PTHR46300:SF7">
    <property type="entry name" value="P450, PUTATIVE (EUROFUNG)-RELATED"/>
    <property type="match status" value="1"/>
</dbReference>
<name>A0A9P6E5K4_9AGAR</name>
<comment type="pathway">
    <text evidence="2">Secondary metabolite biosynthesis.</text>
</comment>
<evidence type="ECO:0000256" key="2">
    <source>
        <dbReference type="ARBA" id="ARBA00005179"/>
    </source>
</evidence>
<dbReference type="InterPro" id="IPR050364">
    <property type="entry name" value="Cytochrome_P450_fung"/>
</dbReference>
<evidence type="ECO:0000256" key="6">
    <source>
        <dbReference type="ARBA" id="ARBA00023002"/>
    </source>
</evidence>
<dbReference type="GO" id="GO:0004497">
    <property type="term" value="F:monooxygenase activity"/>
    <property type="evidence" value="ECO:0007669"/>
    <property type="project" value="UniProtKB-KW"/>
</dbReference>
<accession>A0A9P6E5K4</accession>
<dbReference type="InterPro" id="IPR001128">
    <property type="entry name" value="Cyt_P450"/>
</dbReference>
<dbReference type="InterPro" id="IPR036396">
    <property type="entry name" value="Cyt_P450_sf"/>
</dbReference>
<keyword evidence="4 9" id="KW-0349">Heme</keyword>
<evidence type="ECO:0000313" key="12">
    <source>
        <dbReference type="Proteomes" id="UP000807306"/>
    </source>
</evidence>
<evidence type="ECO:0000256" key="7">
    <source>
        <dbReference type="ARBA" id="ARBA00023004"/>
    </source>
</evidence>
<dbReference type="SUPFAM" id="SSF48264">
    <property type="entry name" value="Cytochrome P450"/>
    <property type="match status" value="1"/>
</dbReference>
<dbReference type="EMBL" id="MU157930">
    <property type="protein sequence ID" value="KAF9522915.1"/>
    <property type="molecule type" value="Genomic_DNA"/>
</dbReference>
<dbReference type="Gene3D" id="1.10.630.10">
    <property type="entry name" value="Cytochrome P450"/>
    <property type="match status" value="1"/>
</dbReference>
<reference evidence="11" key="1">
    <citation type="submission" date="2020-11" db="EMBL/GenBank/DDBJ databases">
        <authorList>
            <consortium name="DOE Joint Genome Institute"/>
            <person name="Ahrendt S."/>
            <person name="Riley R."/>
            <person name="Andreopoulos W."/>
            <person name="Labutti K."/>
            <person name="Pangilinan J."/>
            <person name="Ruiz-Duenas F.J."/>
            <person name="Barrasa J.M."/>
            <person name="Sanchez-Garcia M."/>
            <person name="Camarero S."/>
            <person name="Miyauchi S."/>
            <person name="Serrano A."/>
            <person name="Linde D."/>
            <person name="Babiker R."/>
            <person name="Drula E."/>
            <person name="Ayuso-Fernandez I."/>
            <person name="Pacheco R."/>
            <person name="Padilla G."/>
            <person name="Ferreira P."/>
            <person name="Barriuso J."/>
            <person name="Kellner H."/>
            <person name="Castanera R."/>
            <person name="Alfaro M."/>
            <person name="Ramirez L."/>
            <person name="Pisabarro A.G."/>
            <person name="Kuo A."/>
            <person name="Tritt A."/>
            <person name="Lipzen A."/>
            <person name="He G."/>
            <person name="Yan M."/>
            <person name="Ng V."/>
            <person name="Cullen D."/>
            <person name="Martin F."/>
            <person name="Rosso M.-N."/>
            <person name="Henrissat B."/>
            <person name="Hibbett D."/>
            <person name="Martinez A.T."/>
            <person name="Grigoriev I.V."/>
        </authorList>
    </citation>
    <scope>NUCLEOTIDE SEQUENCE</scope>
    <source>
        <strain evidence="11">CBS 506.95</strain>
    </source>
</reference>
<comment type="cofactor">
    <cofactor evidence="1 9">
        <name>heme</name>
        <dbReference type="ChEBI" id="CHEBI:30413"/>
    </cofactor>
</comment>
<dbReference type="OrthoDB" id="2789670at2759"/>
<protein>
    <submittedName>
        <fullName evidence="11">Cytochrome P450</fullName>
    </submittedName>
</protein>
<dbReference type="CDD" id="cd11065">
    <property type="entry name" value="CYP64-like"/>
    <property type="match status" value="1"/>
</dbReference>
<dbReference type="GO" id="GO:0005506">
    <property type="term" value="F:iron ion binding"/>
    <property type="evidence" value="ECO:0007669"/>
    <property type="project" value="InterPro"/>
</dbReference>
<evidence type="ECO:0000256" key="9">
    <source>
        <dbReference type="PIRSR" id="PIRSR602401-1"/>
    </source>
</evidence>
<evidence type="ECO:0000256" key="10">
    <source>
        <dbReference type="RuleBase" id="RU000461"/>
    </source>
</evidence>
<evidence type="ECO:0000256" key="5">
    <source>
        <dbReference type="ARBA" id="ARBA00022723"/>
    </source>
</evidence>
<evidence type="ECO:0000256" key="1">
    <source>
        <dbReference type="ARBA" id="ARBA00001971"/>
    </source>
</evidence>
<feature type="binding site" description="axial binding residue" evidence="9">
    <location>
        <position position="436"/>
    </location>
    <ligand>
        <name>heme</name>
        <dbReference type="ChEBI" id="CHEBI:30413"/>
    </ligand>
    <ligandPart>
        <name>Fe</name>
        <dbReference type="ChEBI" id="CHEBI:18248"/>
    </ligandPart>
</feature>
<keyword evidence="7 9" id="KW-0408">Iron</keyword>
<keyword evidence="12" id="KW-1185">Reference proteome</keyword>
<dbReference type="GO" id="GO:0016705">
    <property type="term" value="F:oxidoreductase activity, acting on paired donors, with incorporation or reduction of molecular oxygen"/>
    <property type="evidence" value="ECO:0007669"/>
    <property type="project" value="InterPro"/>
</dbReference>
<keyword evidence="8 10" id="KW-0503">Monooxygenase</keyword>
<evidence type="ECO:0000256" key="8">
    <source>
        <dbReference type="ARBA" id="ARBA00023033"/>
    </source>
</evidence>
<dbReference type="PRINTS" id="PR00463">
    <property type="entry name" value="EP450I"/>
</dbReference>
<comment type="caution">
    <text evidence="11">The sequence shown here is derived from an EMBL/GenBank/DDBJ whole genome shotgun (WGS) entry which is preliminary data.</text>
</comment>
<keyword evidence="6 10" id="KW-0560">Oxidoreductase</keyword>
<gene>
    <name evidence="11" type="ORF">CPB83DRAFT_911025</name>
</gene>
<evidence type="ECO:0000256" key="4">
    <source>
        <dbReference type="ARBA" id="ARBA00022617"/>
    </source>
</evidence>
<dbReference type="Pfam" id="PF00067">
    <property type="entry name" value="p450"/>
    <property type="match status" value="1"/>
</dbReference>
<dbReference type="InterPro" id="IPR002401">
    <property type="entry name" value="Cyt_P450_E_grp-I"/>
</dbReference>
<sequence>MLPLNVAIVLGAVYLFYRFRNRSKLPLPPGPKRLPLLGNALSIPKAREWLTYHKWSKELGTDILYLDMMGQSVIILDSHKAASDLLEKKSSIYSSRPPFTFLNELVDTKYQTGTMKYGELWRLHRRLAHSFFGPRTPSNYKPLSVRAARYLMGRLLDGSKDIKSELHYMAGDSIMSICYGLDVRTKEGAVFLNAVQVGIQAFTEAAVPGQFLVDMLSFLKYVPEWMPGAGFQSKAREWRDATYSMLKLPFEASKKNITSNACPPCFSCATLEMSESDKGNLDEEVVRDVAASMFVGGSDTTSAALASCILGLLGRPDVLQRARKELDSVIKPGNLPDFEDEPSLPYITAIAKEALRWRQVASFGLPHYIEVEDEYKGYRIPAGSIVLPNLWTLLHDEDAFPDPFTFKPERFMKGDEFNHEIKDPELFCWGLGRRICPGRHMAFSAIWITIASLIYVFDIEKEVDEHGSIIEPNPQYNSGLILTPEAFPCRFTPRSDDFAKLVRASLSQQ</sequence>
<dbReference type="AlphaFoldDB" id="A0A9P6E5K4"/>
<dbReference type="InterPro" id="IPR017972">
    <property type="entry name" value="Cyt_P450_CS"/>
</dbReference>
<evidence type="ECO:0000256" key="3">
    <source>
        <dbReference type="ARBA" id="ARBA00010617"/>
    </source>
</evidence>
<keyword evidence="5 9" id="KW-0479">Metal-binding</keyword>
<organism evidence="11 12">
    <name type="scientific">Crepidotus variabilis</name>
    <dbReference type="NCBI Taxonomy" id="179855"/>
    <lineage>
        <taxon>Eukaryota</taxon>
        <taxon>Fungi</taxon>
        <taxon>Dikarya</taxon>
        <taxon>Basidiomycota</taxon>
        <taxon>Agaricomycotina</taxon>
        <taxon>Agaricomycetes</taxon>
        <taxon>Agaricomycetidae</taxon>
        <taxon>Agaricales</taxon>
        <taxon>Agaricineae</taxon>
        <taxon>Crepidotaceae</taxon>
        <taxon>Crepidotus</taxon>
    </lineage>
</organism>
<dbReference type="PROSITE" id="PS00086">
    <property type="entry name" value="CYTOCHROME_P450"/>
    <property type="match status" value="1"/>
</dbReference>
<dbReference type="Proteomes" id="UP000807306">
    <property type="component" value="Unassembled WGS sequence"/>
</dbReference>
<dbReference type="PANTHER" id="PTHR46300">
    <property type="entry name" value="P450, PUTATIVE (EUROFUNG)-RELATED-RELATED"/>
    <property type="match status" value="1"/>
</dbReference>
<dbReference type="GO" id="GO:0020037">
    <property type="term" value="F:heme binding"/>
    <property type="evidence" value="ECO:0007669"/>
    <property type="project" value="InterPro"/>
</dbReference>
<comment type="similarity">
    <text evidence="3 10">Belongs to the cytochrome P450 family.</text>
</comment>
<proteinExistence type="inferred from homology"/>
<evidence type="ECO:0000313" key="11">
    <source>
        <dbReference type="EMBL" id="KAF9522915.1"/>
    </source>
</evidence>